<accession>A0A239B211</accession>
<name>A0A239B211_9PROT</name>
<evidence type="ECO:0000313" key="2">
    <source>
        <dbReference type="Proteomes" id="UP000198305"/>
    </source>
</evidence>
<organism evidence="1 2">
    <name type="scientific">Methylobacillus rhizosphaerae</name>
    <dbReference type="NCBI Taxonomy" id="551994"/>
    <lineage>
        <taxon>Bacteria</taxon>
        <taxon>Pseudomonadati</taxon>
        <taxon>Pseudomonadota</taxon>
        <taxon>Betaproteobacteria</taxon>
        <taxon>Nitrosomonadales</taxon>
        <taxon>Methylophilaceae</taxon>
        <taxon>Methylobacillus</taxon>
    </lineage>
</organism>
<dbReference type="Proteomes" id="UP000198305">
    <property type="component" value="Unassembled WGS sequence"/>
</dbReference>
<reference evidence="2" key="1">
    <citation type="submission" date="2017-06" db="EMBL/GenBank/DDBJ databases">
        <authorList>
            <person name="Varghese N."/>
            <person name="Submissions S."/>
        </authorList>
    </citation>
    <scope>NUCLEOTIDE SEQUENCE [LARGE SCALE GENOMIC DNA]</scope>
    <source>
        <strain evidence="2">Ca-68</strain>
    </source>
</reference>
<dbReference type="EMBL" id="FZOA01000011">
    <property type="protein sequence ID" value="SNS01661.1"/>
    <property type="molecule type" value="Genomic_DNA"/>
</dbReference>
<proteinExistence type="predicted"/>
<evidence type="ECO:0000313" key="1">
    <source>
        <dbReference type="EMBL" id="SNS01661.1"/>
    </source>
</evidence>
<dbReference type="OrthoDB" id="9813050at2"/>
<dbReference type="AlphaFoldDB" id="A0A239B211"/>
<protein>
    <submittedName>
        <fullName evidence="1">Abi-like protein</fullName>
    </submittedName>
</protein>
<keyword evidence="2" id="KW-1185">Reference proteome</keyword>
<sequence>MHPPAQIFEKIVSKPRLDSYKGYWKVDADKAIGLYIWNGEICAEVSKLLCYFEISLRNSIHRELSLNTTRQVSSSAHWWDTLSPSLKPTTRQRVADVRSAVPHMVLSPDEIVSRLSFGFWPNILSWLAKQRTGLMPKILPAHPLSVPGATPNWWQAPARQRALDEIFELKEVRNRIAHHEPLWKFSDVFDTSPQQPTPPSLVCPASNDEATTLQRFARLLQVYDQAVSSLSPDLHAYIRASSWRARLDFLLSPRGLERYKNGLHVVEPAAITPEELGGQFATLVQQNRPVRLLDVNGGGIFIPA</sequence>
<gene>
    <name evidence="1" type="ORF">SAMN05192560_2242</name>
</gene>